<keyword evidence="2" id="KW-1185">Reference proteome</keyword>
<organism evidence="1 2">
    <name type="scientific">Trapa natans</name>
    <name type="common">Water chestnut</name>
    <dbReference type="NCBI Taxonomy" id="22666"/>
    <lineage>
        <taxon>Eukaryota</taxon>
        <taxon>Viridiplantae</taxon>
        <taxon>Streptophyta</taxon>
        <taxon>Embryophyta</taxon>
        <taxon>Tracheophyta</taxon>
        <taxon>Spermatophyta</taxon>
        <taxon>Magnoliopsida</taxon>
        <taxon>eudicotyledons</taxon>
        <taxon>Gunneridae</taxon>
        <taxon>Pentapetalae</taxon>
        <taxon>rosids</taxon>
        <taxon>malvids</taxon>
        <taxon>Myrtales</taxon>
        <taxon>Lythraceae</taxon>
        <taxon>Trapa</taxon>
    </lineage>
</organism>
<dbReference type="PANTHER" id="PTHR37176:SF1">
    <property type="entry name" value="PROTEIN DOUBLE-STRAND BREAK FORMATION"/>
    <property type="match status" value="1"/>
</dbReference>
<proteinExistence type="predicted"/>
<accession>A0AAN7QBB3</accession>
<dbReference type="EMBL" id="JAXQNO010000024">
    <property type="protein sequence ID" value="KAK4763036.1"/>
    <property type="molecule type" value="Genomic_DNA"/>
</dbReference>
<dbReference type="PANTHER" id="PTHR37176">
    <property type="entry name" value="F10K1.23"/>
    <property type="match status" value="1"/>
</dbReference>
<dbReference type="Proteomes" id="UP001346149">
    <property type="component" value="Unassembled WGS sequence"/>
</dbReference>
<comment type="caution">
    <text evidence="1">The sequence shown here is derived from an EMBL/GenBank/DDBJ whole genome shotgun (WGS) entry which is preliminary data.</text>
</comment>
<dbReference type="InterPro" id="IPR044969">
    <property type="entry name" value="DFO"/>
</dbReference>
<dbReference type="GO" id="GO:0042138">
    <property type="term" value="P:meiotic DNA double-strand break formation"/>
    <property type="evidence" value="ECO:0007669"/>
    <property type="project" value="InterPro"/>
</dbReference>
<gene>
    <name evidence="1" type="ORF">SAY86_008804</name>
</gene>
<evidence type="ECO:0000313" key="2">
    <source>
        <dbReference type="Proteomes" id="UP001346149"/>
    </source>
</evidence>
<sequence>MLDPQPTFLFRSQISAGRFDDGALEILQTLLISKDARSSVEVRSSLKQFMRLESLCALRGIAHRTVEQKLSVLEFFVKAFALIGDSESCLALRYEALLLREFKSPSHHWLRVNCEEWINFAEHSLDRGFHSIAGKACANALNSLQKSDIVGVKNYGNGDAVVKKVQKLKDVLASASPSSVQTEAAGYLKKKTISKSKQSALTCDEKLAASSLFRDSIKKRNARKLQERQSLSIAAGSRMCREF</sequence>
<reference evidence="1 2" key="1">
    <citation type="journal article" date="2023" name="Hortic Res">
        <title>Pangenome of water caltrop reveals structural variations and asymmetric subgenome divergence after allopolyploidization.</title>
        <authorList>
            <person name="Zhang X."/>
            <person name="Chen Y."/>
            <person name="Wang L."/>
            <person name="Yuan Y."/>
            <person name="Fang M."/>
            <person name="Shi L."/>
            <person name="Lu R."/>
            <person name="Comes H.P."/>
            <person name="Ma Y."/>
            <person name="Chen Y."/>
            <person name="Huang G."/>
            <person name="Zhou Y."/>
            <person name="Zheng Z."/>
            <person name="Qiu Y."/>
        </authorList>
    </citation>
    <scope>NUCLEOTIDE SEQUENCE [LARGE SCALE GENOMIC DNA]</scope>
    <source>
        <strain evidence="1">F231</strain>
    </source>
</reference>
<name>A0AAN7QBB3_TRANT</name>
<evidence type="ECO:0000313" key="1">
    <source>
        <dbReference type="EMBL" id="KAK4763036.1"/>
    </source>
</evidence>
<protein>
    <submittedName>
        <fullName evidence="1">Uncharacterized protein</fullName>
    </submittedName>
</protein>
<dbReference type="AlphaFoldDB" id="A0AAN7QBB3"/>